<name>A0ABX1JV70_9CELL</name>
<organism evidence="2 3">
    <name type="scientific">Cellulomonas septica</name>
    <dbReference type="NCBI Taxonomy" id="285080"/>
    <lineage>
        <taxon>Bacteria</taxon>
        <taxon>Bacillati</taxon>
        <taxon>Actinomycetota</taxon>
        <taxon>Actinomycetes</taxon>
        <taxon>Micrococcales</taxon>
        <taxon>Cellulomonadaceae</taxon>
        <taxon>Cellulomonas</taxon>
    </lineage>
</organism>
<dbReference type="RefSeq" id="WP_168676773.1">
    <property type="nucleotide sequence ID" value="NZ_JAAXOY010000008.1"/>
</dbReference>
<protein>
    <submittedName>
        <fullName evidence="2">Uncharacterized protein</fullName>
    </submittedName>
</protein>
<gene>
    <name evidence="2" type="ORF">HGA02_01370</name>
</gene>
<dbReference type="EMBL" id="JAAXOY010000008">
    <property type="protein sequence ID" value="NKY38216.1"/>
    <property type="molecule type" value="Genomic_DNA"/>
</dbReference>
<reference evidence="2 3" key="1">
    <citation type="submission" date="2020-04" db="EMBL/GenBank/DDBJ databases">
        <title>MicrobeNet Type strains.</title>
        <authorList>
            <person name="Nicholson A.C."/>
        </authorList>
    </citation>
    <scope>NUCLEOTIDE SEQUENCE [LARGE SCALE GENOMIC DNA]</scope>
    <source>
        <strain evidence="2 3">ATCC BAA-787</strain>
    </source>
</reference>
<keyword evidence="1" id="KW-1133">Transmembrane helix</keyword>
<evidence type="ECO:0000256" key="1">
    <source>
        <dbReference type="SAM" id="Phobius"/>
    </source>
</evidence>
<keyword evidence="3" id="KW-1185">Reference proteome</keyword>
<comment type="caution">
    <text evidence="2">The sequence shown here is derived from an EMBL/GenBank/DDBJ whole genome shotgun (WGS) entry which is preliminary data.</text>
</comment>
<accession>A0ABX1JV70</accession>
<evidence type="ECO:0000313" key="2">
    <source>
        <dbReference type="EMBL" id="NKY38216.1"/>
    </source>
</evidence>
<keyword evidence="1" id="KW-0472">Membrane</keyword>
<keyword evidence="1" id="KW-0812">Transmembrane</keyword>
<feature type="transmembrane region" description="Helical" evidence="1">
    <location>
        <begin position="37"/>
        <end position="55"/>
    </location>
</feature>
<sequence length="65" mass="6684">MTNPRTIALGALALAAAALLVTLVASSASLWTSWPGAVVRYGGFVAAAAGLYALAARWDRRTAHD</sequence>
<proteinExistence type="predicted"/>
<evidence type="ECO:0000313" key="3">
    <source>
        <dbReference type="Proteomes" id="UP000777774"/>
    </source>
</evidence>
<dbReference type="Proteomes" id="UP000777774">
    <property type="component" value="Unassembled WGS sequence"/>
</dbReference>